<feature type="compositionally biased region" description="Basic and acidic residues" evidence="1">
    <location>
        <begin position="24"/>
        <end position="40"/>
    </location>
</feature>
<proteinExistence type="predicted"/>
<feature type="compositionally biased region" description="Low complexity" evidence="1">
    <location>
        <begin position="77"/>
        <end position="94"/>
    </location>
</feature>
<feature type="region of interest" description="Disordered" evidence="1">
    <location>
        <begin position="16"/>
        <end position="133"/>
    </location>
</feature>
<dbReference type="InterPro" id="IPR011993">
    <property type="entry name" value="PH-like_dom_sf"/>
</dbReference>
<accession>A0A6V3C1N3</accession>
<feature type="compositionally biased region" description="Basic and acidic residues" evidence="1">
    <location>
        <begin position="118"/>
        <end position="133"/>
    </location>
</feature>
<sequence length="280" mass="31335">MQCKNIVRTILCQKQADEEAPDVPELREFIKAQQDKHSELGSDLSTGSKRSQKKKKKTKKKKKKRKGSSKDGASVEGSDIGSDLSASSAGGSKLSGDDVSDVDGHSNLEPIQEENEETKDPEVRGGIPRKVEVDPMPMENQDEILQNFISKLKAGQFKVKKHGRAGKPKGRTLKLSDDEQTLYWLPNKMLFSKENDVRYHHTILNITEVRSAQEIDRQNPRFLGTPVLRRSCEPAAAARSLSIIWDHRTLDLEFQSEEACTEFLNGMRMLVTKSSAAAQM</sequence>
<evidence type="ECO:0000256" key="1">
    <source>
        <dbReference type="SAM" id="MobiDB-lite"/>
    </source>
</evidence>
<protein>
    <submittedName>
        <fullName evidence="2">Uncharacterized protein</fullName>
    </submittedName>
</protein>
<dbReference type="SUPFAM" id="SSF50729">
    <property type="entry name" value="PH domain-like"/>
    <property type="match status" value="1"/>
</dbReference>
<dbReference type="EMBL" id="HBIU01014986">
    <property type="protein sequence ID" value="CAE0628297.1"/>
    <property type="molecule type" value="Transcribed_RNA"/>
</dbReference>
<organism evidence="2">
    <name type="scientific">Heterosigma akashiwo</name>
    <name type="common">Chromophytic alga</name>
    <name type="synonym">Heterosigma carterae</name>
    <dbReference type="NCBI Taxonomy" id="2829"/>
    <lineage>
        <taxon>Eukaryota</taxon>
        <taxon>Sar</taxon>
        <taxon>Stramenopiles</taxon>
        <taxon>Ochrophyta</taxon>
        <taxon>Raphidophyceae</taxon>
        <taxon>Chattonellales</taxon>
        <taxon>Chattonellaceae</taxon>
        <taxon>Heterosigma</taxon>
    </lineage>
</organism>
<evidence type="ECO:0000313" key="2">
    <source>
        <dbReference type="EMBL" id="CAE0628297.1"/>
    </source>
</evidence>
<dbReference type="Gene3D" id="2.30.29.30">
    <property type="entry name" value="Pleckstrin-homology domain (PH domain)/Phosphotyrosine-binding domain (PTB)"/>
    <property type="match status" value="1"/>
</dbReference>
<feature type="compositionally biased region" description="Basic residues" evidence="1">
    <location>
        <begin position="50"/>
        <end position="67"/>
    </location>
</feature>
<reference evidence="2" key="1">
    <citation type="submission" date="2021-01" db="EMBL/GenBank/DDBJ databases">
        <authorList>
            <person name="Corre E."/>
            <person name="Pelletier E."/>
            <person name="Niang G."/>
            <person name="Scheremetjew M."/>
            <person name="Finn R."/>
            <person name="Kale V."/>
            <person name="Holt S."/>
            <person name="Cochrane G."/>
            <person name="Meng A."/>
            <person name="Brown T."/>
            <person name="Cohen L."/>
        </authorList>
    </citation>
    <scope>NUCLEOTIDE SEQUENCE</scope>
    <source>
        <strain evidence="2">CCMP3107</strain>
    </source>
</reference>
<gene>
    <name evidence="2" type="ORF">HAKA00212_LOCUS6979</name>
</gene>
<dbReference type="AlphaFoldDB" id="A0A6V3C1N3"/>
<name>A0A6V3C1N3_HETAK</name>